<organism evidence="1">
    <name type="scientific">marine metagenome</name>
    <dbReference type="NCBI Taxonomy" id="408172"/>
    <lineage>
        <taxon>unclassified sequences</taxon>
        <taxon>metagenomes</taxon>
        <taxon>ecological metagenomes</taxon>
    </lineage>
</organism>
<sequence>MNDRKLVILGMASMFLIAACGQSEPVAPT</sequence>
<evidence type="ECO:0000313" key="1">
    <source>
        <dbReference type="EMBL" id="SVD29523.1"/>
    </source>
</evidence>
<name>A0A382U5K8_9ZZZZ</name>
<accession>A0A382U5K8</accession>
<gene>
    <name evidence="1" type="ORF">METZ01_LOCUS382377</name>
</gene>
<proteinExistence type="predicted"/>
<protein>
    <submittedName>
        <fullName evidence="1">Uncharacterized protein</fullName>
    </submittedName>
</protein>
<dbReference type="EMBL" id="UINC01141652">
    <property type="protein sequence ID" value="SVD29523.1"/>
    <property type="molecule type" value="Genomic_DNA"/>
</dbReference>
<reference evidence="1" key="1">
    <citation type="submission" date="2018-05" db="EMBL/GenBank/DDBJ databases">
        <authorList>
            <person name="Lanie J.A."/>
            <person name="Ng W.-L."/>
            <person name="Kazmierczak K.M."/>
            <person name="Andrzejewski T.M."/>
            <person name="Davidsen T.M."/>
            <person name="Wayne K.J."/>
            <person name="Tettelin H."/>
            <person name="Glass J.I."/>
            <person name="Rusch D."/>
            <person name="Podicherti R."/>
            <person name="Tsui H.-C.T."/>
            <person name="Winkler M.E."/>
        </authorList>
    </citation>
    <scope>NUCLEOTIDE SEQUENCE</scope>
</reference>
<dbReference type="PROSITE" id="PS51257">
    <property type="entry name" value="PROKAR_LIPOPROTEIN"/>
    <property type="match status" value="1"/>
</dbReference>
<dbReference type="AlphaFoldDB" id="A0A382U5K8"/>
<feature type="non-terminal residue" evidence="1">
    <location>
        <position position="29"/>
    </location>
</feature>